<reference evidence="2" key="1">
    <citation type="submission" date="2016-04" db="EMBL/GenBank/DDBJ databases">
        <authorList>
            <person name="Nguyen H.D."/>
            <person name="Samba Siva P."/>
            <person name="Cullis J."/>
            <person name="Levesque C.A."/>
            <person name="Hambleton S."/>
        </authorList>
    </citation>
    <scope>NUCLEOTIDE SEQUENCE</scope>
    <source>
        <strain evidence="2">DAOMC 236416</strain>
    </source>
</reference>
<proteinExistence type="predicted"/>
<dbReference type="EMBL" id="LWDF02000270">
    <property type="protein sequence ID" value="KAE8250942.1"/>
    <property type="molecule type" value="Genomic_DNA"/>
</dbReference>
<feature type="compositionally biased region" description="Gly residues" evidence="1">
    <location>
        <begin position="546"/>
        <end position="555"/>
    </location>
</feature>
<feature type="region of interest" description="Disordered" evidence="1">
    <location>
        <begin position="131"/>
        <end position="587"/>
    </location>
</feature>
<feature type="compositionally biased region" description="Pro residues" evidence="1">
    <location>
        <begin position="84"/>
        <end position="98"/>
    </location>
</feature>
<feature type="compositionally biased region" description="Low complexity" evidence="1">
    <location>
        <begin position="242"/>
        <end position="262"/>
    </location>
</feature>
<evidence type="ECO:0000313" key="3">
    <source>
        <dbReference type="Proteomes" id="UP000077521"/>
    </source>
</evidence>
<feature type="compositionally biased region" description="Low complexity" evidence="1">
    <location>
        <begin position="525"/>
        <end position="542"/>
    </location>
</feature>
<evidence type="ECO:0000313" key="2">
    <source>
        <dbReference type="EMBL" id="KAE8250942.1"/>
    </source>
</evidence>
<feature type="compositionally biased region" description="Low complexity" evidence="1">
    <location>
        <begin position="298"/>
        <end position="324"/>
    </location>
</feature>
<accession>A0A8T8SXV4</accession>
<feature type="compositionally biased region" description="Basic and acidic residues" evidence="1">
    <location>
        <begin position="11"/>
        <end position="28"/>
    </location>
</feature>
<protein>
    <recommendedName>
        <fullName evidence="4">EH domain-containing protein</fullName>
    </recommendedName>
</protein>
<feature type="compositionally biased region" description="Low complexity" evidence="1">
    <location>
        <begin position="60"/>
        <end position="69"/>
    </location>
</feature>
<feature type="compositionally biased region" description="Polar residues" evidence="1">
    <location>
        <begin position="183"/>
        <end position="195"/>
    </location>
</feature>
<evidence type="ECO:0008006" key="4">
    <source>
        <dbReference type="Google" id="ProtNLM"/>
    </source>
</evidence>
<feature type="compositionally biased region" description="Polar residues" evidence="1">
    <location>
        <begin position="390"/>
        <end position="399"/>
    </location>
</feature>
<reference evidence="2" key="2">
    <citation type="journal article" date="2019" name="IMA Fungus">
        <title>Genome sequencing and comparison of five Tilletia species to identify candidate genes for the detection of regulated species infecting wheat.</title>
        <authorList>
            <person name="Nguyen H.D.T."/>
            <person name="Sultana T."/>
            <person name="Kesanakurti P."/>
            <person name="Hambleton S."/>
        </authorList>
    </citation>
    <scope>NUCLEOTIDE SEQUENCE</scope>
    <source>
        <strain evidence="2">DAOMC 236416</strain>
    </source>
</reference>
<feature type="region of interest" description="Disordered" evidence="1">
    <location>
        <begin position="1"/>
        <end position="105"/>
    </location>
</feature>
<feature type="compositionally biased region" description="Basic and acidic residues" evidence="1">
    <location>
        <begin position="325"/>
        <end position="337"/>
    </location>
</feature>
<sequence length="712" mass="72831">MSSNLPHHSLPHVDLDHDNLDLDRKTLPRGDYAMAGNDATAENSSSASTPAPILPPRPPANINNNAARKAPPPSSSSAGVTPKPLEPPPRRPGAPPPGSLSIARSMGSNYYNISSPAVASPGPMSIITRSTASSVTPFPSTSSSLSVSPAYTTTTMNSTSPSSTLLPPPVRRLPAFNYAAGSPSHSPVMTPTSLDAPSSPNPSAGAAEVLPKLPPRRHPSQPRPSHPPSGAIYASFDKKSFLPTSSPLPSAGLSASTATATLLPPPVRTHRPSPSGSHTAATRLAVPASGGGLGSGPGSSRSGGSTPGGSPARPTAAIVAPAARTRYEALFDRELDAQSRSSRKRRASKPGAHLAPAIAENSLLSRSLGNGPDLSNPMVSRLRAGGGGTSFNSTLNGKPTGTRHRFGTSDPSFSNICRGSGNGSGSEHSSSNSSTPSPANVNALKGFFEGKSAEPSSSSVSKFSPAKNLQNNNNNGSTLSLPTAVPRLPERKMTKSNTDSGLRIDLDALRLRPPPLLTVRSPGNGSSRARAVSASASGSASADEGGMVGGGGGGSLSPSSIGLEERSSRVLHERERSGGVLGGPLRSLSSKDLRADALNASSPFGGGGTSTSSTSSSGSSSKTILSTMMMAAPRLSPRRTRRLWRKSRLREVFLAKLWDVMGGNEDGITRESFVTGMAAIDFELAKRAASRFGEGLGAGGGGSRGRPAERVW</sequence>
<dbReference type="Proteomes" id="UP000077521">
    <property type="component" value="Unassembled WGS sequence"/>
</dbReference>
<feature type="compositionally biased region" description="Basic and acidic residues" evidence="1">
    <location>
        <begin position="563"/>
        <end position="577"/>
    </location>
</feature>
<feature type="compositionally biased region" description="Low complexity" evidence="1">
    <location>
        <begin position="610"/>
        <end position="621"/>
    </location>
</feature>
<gene>
    <name evidence="2" type="ORF">A4X13_0g4237</name>
</gene>
<keyword evidence="3" id="KW-1185">Reference proteome</keyword>
<name>A0A8T8SXV4_9BASI</name>
<dbReference type="AlphaFoldDB" id="A0A8T8SXV4"/>
<organism evidence="2 3">
    <name type="scientific">Tilletia indica</name>
    <dbReference type="NCBI Taxonomy" id="43049"/>
    <lineage>
        <taxon>Eukaryota</taxon>
        <taxon>Fungi</taxon>
        <taxon>Dikarya</taxon>
        <taxon>Basidiomycota</taxon>
        <taxon>Ustilaginomycotina</taxon>
        <taxon>Exobasidiomycetes</taxon>
        <taxon>Tilletiales</taxon>
        <taxon>Tilletiaceae</taxon>
        <taxon>Tilletia</taxon>
    </lineage>
</organism>
<feature type="compositionally biased region" description="Low complexity" evidence="1">
    <location>
        <begin position="425"/>
        <end position="434"/>
    </location>
</feature>
<feature type="compositionally biased region" description="Low complexity" evidence="1">
    <location>
        <begin position="131"/>
        <end position="165"/>
    </location>
</feature>
<evidence type="ECO:0000256" key="1">
    <source>
        <dbReference type="SAM" id="MobiDB-lite"/>
    </source>
</evidence>
<feature type="compositionally biased region" description="Low complexity" evidence="1">
    <location>
        <begin position="449"/>
        <end position="475"/>
    </location>
</feature>
<feature type="compositionally biased region" description="Low complexity" evidence="1">
    <location>
        <begin position="196"/>
        <end position="207"/>
    </location>
</feature>
<feature type="region of interest" description="Disordered" evidence="1">
    <location>
        <begin position="599"/>
        <end position="621"/>
    </location>
</feature>
<comment type="caution">
    <text evidence="2">The sequence shown here is derived from an EMBL/GenBank/DDBJ whole genome shotgun (WGS) entry which is preliminary data.</text>
</comment>